<dbReference type="Proteomes" id="UP000018201">
    <property type="component" value="Unassembled WGS sequence"/>
</dbReference>
<dbReference type="EMBL" id="HG689135">
    <property type="protein sequence ID" value="CDI73900.1"/>
    <property type="molecule type" value="Genomic_DNA"/>
</dbReference>
<organism evidence="3 4">
    <name type="scientific">Eimeria praecox</name>
    <dbReference type="NCBI Taxonomy" id="51316"/>
    <lineage>
        <taxon>Eukaryota</taxon>
        <taxon>Sar</taxon>
        <taxon>Alveolata</taxon>
        <taxon>Apicomplexa</taxon>
        <taxon>Conoidasida</taxon>
        <taxon>Coccidia</taxon>
        <taxon>Eucoccidiorida</taxon>
        <taxon>Eimeriorina</taxon>
        <taxon>Eimeriidae</taxon>
        <taxon>Eimeria</taxon>
    </lineage>
</organism>
<evidence type="ECO:0000256" key="2">
    <source>
        <dbReference type="SAM" id="Phobius"/>
    </source>
</evidence>
<feature type="compositionally biased region" description="Low complexity" evidence="1">
    <location>
        <begin position="467"/>
        <end position="491"/>
    </location>
</feature>
<keyword evidence="2" id="KW-0472">Membrane</keyword>
<keyword evidence="4" id="KW-1185">Reference proteome</keyword>
<feature type="compositionally biased region" description="Polar residues" evidence="1">
    <location>
        <begin position="497"/>
        <end position="507"/>
    </location>
</feature>
<feature type="transmembrane region" description="Helical" evidence="2">
    <location>
        <begin position="47"/>
        <end position="70"/>
    </location>
</feature>
<reference evidence="3" key="2">
    <citation type="submission" date="2013-10" db="EMBL/GenBank/DDBJ databases">
        <authorList>
            <person name="Aslett M."/>
        </authorList>
    </citation>
    <scope>NUCLEOTIDE SEQUENCE [LARGE SCALE GENOMIC DNA]</scope>
    <source>
        <strain evidence="3">Houghton</strain>
    </source>
</reference>
<dbReference type="AlphaFoldDB" id="U6G178"/>
<feature type="compositionally biased region" description="Polar residues" evidence="1">
    <location>
        <begin position="423"/>
        <end position="433"/>
    </location>
</feature>
<feature type="compositionally biased region" description="Low complexity" evidence="1">
    <location>
        <begin position="879"/>
        <end position="906"/>
    </location>
</feature>
<gene>
    <name evidence="3" type="ORF">EPH_0029500</name>
</gene>
<feature type="region of interest" description="Disordered" evidence="1">
    <location>
        <begin position="855"/>
        <end position="914"/>
    </location>
</feature>
<feature type="region of interest" description="Disordered" evidence="1">
    <location>
        <begin position="592"/>
        <end position="617"/>
    </location>
</feature>
<feature type="compositionally biased region" description="Low complexity" evidence="1">
    <location>
        <begin position="648"/>
        <end position="683"/>
    </location>
</feature>
<name>U6G178_9EIME</name>
<proteinExistence type="predicted"/>
<keyword evidence="2" id="KW-0812">Transmembrane</keyword>
<dbReference type="VEuPathDB" id="ToxoDB:EPH_0029500"/>
<sequence>MHIAAAAKPAAPPPLRGWSDSAREALPGESVSPATSRSLRKRRNWGISGPSASMLALAAVAAVVATYLVLRCALHLESASSRRGAQRYLAGSEGRTNKDLGGPCDGLVEDLPAAAAVVEEGEEVLFQEDWLGRARHYAADLRQLIDSSAPLLLQLNTQLKAKCIAALLCLSVVELSASFSLLEGRERAGMEGQLSHIASRIISLQQSLGEEQTSRPGHPHAKGLFDLFNMLTGVKPVSAVLAPRHRLTKIKQLLQLQDVALVQLNAGLVWLRASLEMLKQEKECAQGAAGVAAECAASPAGGSASSAKGRSATGAAAAEGAAPATENAESAADARVAAVVRAIERTVYERKTQVLRNPLLSIWLREMHAQGIHYGIVSTGDLETIGGKPLATHLELLEALQNSPLGSGKEFWERIRYKGAGAPQSTASPSVPSMPSPKQIVSSSEDLNSAARLLGPLEAPRQGPRRGAGATGSASVSASPSTSLATPAAAAERNKRNATVQGTGRRTASSFRAASKLLFQVPLPSAAGRLQGPAAASKLLFQVPLPSAAGRLQGPAVPSAPKPAAAFSAWNRSLQGTHVSKAVSATSVSRAVGYSPSADAPPRRPPSPSRPAVSTAAPNIPENYMFKSGAATRGPIASAAPAASWASAVAHGPSPGSAASQLSLAAPAQPPAGLHPAPGASGPCLEDPFPPLPRRHVTPARFPFLASTARDWPLQPIGAGGSPLRQTGKHMSEPAASVLEAVASQPVPVSPFTQAESHSSSETSNPRIPVDIYGVPISFGVWGLPERGLRKPVAGLLPNEEDDQRRPPSPATIAAGFEQLAALLEDDQRRPPSPATIAAGFEQLAALFSGRQPQRFSGTAHQQPGEAMQRSQQPHHTRQPPAAAPTPTAGAAALAAAAHSSPASVGPGEGSWSPWGYRLEGSFWPFSRS</sequence>
<keyword evidence="2" id="KW-1133">Transmembrane helix</keyword>
<feature type="region of interest" description="Disordered" evidence="1">
    <location>
        <begin position="1"/>
        <end position="40"/>
    </location>
</feature>
<reference evidence="3" key="1">
    <citation type="submission" date="2013-10" db="EMBL/GenBank/DDBJ databases">
        <title>Genomic analysis of the causative agents of coccidiosis in chickens.</title>
        <authorList>
            <person name="Reid A.J."/>
            <person name="Blake D."/>
            <person name="Billington K."/>
            <person name="Browne H."/>
            <person name="Dunn M."/>
            <person name="Hung S."/>
            <person name="Kawahara F."/>
            <person name="Miranda-Saavedra D."/>
            <person name="Mourier T."/>
            <person name="Nagra H."/>
            <person name="Otto T.D."/>
            <person name="Rawlings N."/>
            <person name="Sanchez A."/>
            <person name="Sanders M."/>
            <person name="Subramaniam C."/>
            <person name="Tay Y."/>
            <person name="Dear P."/>
            <person name="Doerig C."/>
            <person name="Gruber A."/>
            <person name="Parkinson J."/>
            <person name="Shirley M."/>
            <person name="Wan K.L."/>
            <person name="Berriman M."/>
            <person name="Tomley F."/>
            <person name="Pain A."/>
        </authorList>
    </citation>
    <scope>NUCLEOTIDE SEQUENCE [LARGE SCALE GENOMIC DNA]</scope>
    <source>
        <strain evidence="3">Houghton</strain>
    </source>
</reference>
<evidence type="ECO:0000256" key="1">
    <source>
        <dbReference type="SAM" id="MobiDB-lite"/>
    </source>
</evidence>
<feature type="region of interest" description="Disordered" evidence="1">
    <location>
        <begin position="648"/>
        <end position="692"/>
    </location>
</feature>
<accession>U6G178</accession>
<evidence type="ECO:0000313" key="4">
    <source>
        <dbReference type="Proteomes" id="UP000018201"/>
    </source>
</evidence>
<feature type="region of interest" description="Disordered" evidence="1">
    <location>
        <begin position="421"/>
        <end position="507"/>
    </location>
</feature>
<protein>
    <submittedName>
        <fullName evidence="3">Uncharacterized protein</fullName>
    </submittedName>
</protein>
<evidence type="ECO:0000313" key="3">
    <source>
        <dbReference type="EMBL" id="CDI73900.1"/>
    </source>
</evidence>